<dbReference type="RefSeq" id="WP_106930440.1">
    <property type="nucleotide sequence ID" value="NZ_PYFT01000001.1"/>
</dbReference>
<evidence type="ECO:0000313" key="8">
    <source>
        <dbReference type="EMBL" id="PSR54616.1"/>
    </source>
</evidence>
<reference evidence="8 9" key="1">
    <citation type="submission" date="2018-03" db="EMBL/GenBank/DDBJ databases">
        <title>Adhaeribacter sp. HMF7605 Genome sequencing and assembly.</title>
        <authorList>
            <person name="Kang H."/>
            <person name="Kang J."/>
            <person name="Cha I."/>
            <person name="Kim H."/>
            <person name="Joh K."/>
        </authorList>
    </citation>
    <scope>NUCLEOTIDE SEQUENCE [LARGE SCALE GENOMIC DNA]</scope>
    <source>
        <strain evidence="8 9">HMF7605</strain>
    </source>
</reference>
<keyword evidence="4 6" id="KW-1133">Transmembrane helix</keyword>
<dbReference type="NCBIfam" id="TIGR03954">
    <property type="entry name" value="integ_memb_HG"/>
    <property type="match status" value="1"/>
</dbReference>
<comment type="caution">
    <text evidence="8">The sequence shown here is derived from an EMBL/GenBank/DDBJ whole genome shotgun (WGS) entry which is preliminary data.</text>
</comment>
<evidence type="ECO:0000256" key="1">
    <source>
        <dbReference type="ARBA" id="ARBA00004651"/>
    </source>
</evidence>
<dbReference type="Proteomes" id="UP000240357">
    <property type="component" value="Unassembled WGS sequence"/>
</dbReference>
<dbReference type="PANTHER" id="PTHR40077:SF1">
    <property type="entry name" value="MEMBRANE PROTEIN"/>
    <property type="match status" value="1"/>
</dbReference>
<evidence type="ECO:0000256" key="5">
    <source>
        <dbReference type="ARBA" id="ARBA00023136"/>
    </source>
</evidence>
<keyword evidence="3 6" id="KW-0812">Transmembrane</keyword>
<evidence type="ECO:0000256" key="4">
    <source>
        <dbReference type="ARBA" id="ARBA00022989"/>
    </source>
</evidence>
<evidence type="ECO:0000256" key="6">
    <source>
        <dbReference type="SAM" id="Phobius"/>
    </source>
</evidence>
<dbReference type="GO" id="GO:0005886">
    <property type="term" value="C:plasma membrane"/>
    <property type="evidence" value="ECO:0007669"/>
    <property type="project" value="UniProtKB-SubCell"/>
</dbReference>
<accession>A0A2T2YGG9</accession>
<sequence length="100" mass="11265">MQTPIRRFRVVGIIEGISYLILLGIAMPLKHWAGIPEVVKVVGWAHGVLFILFGLALLHVWVARRWSFGRALLAFLASLVPFGTFIFDKSLRHEEQLAQG</sequence>
<feature type="transmembrane region" description="Helical" evidence="6">
    <location>
        <begin position="68"/>
        <end position="87"/>
    </location>
</feature>
<comment type="subcellular location">
    <subcellularLocation>
        <location evidence="1">Cell membrane</location>
        <topology evidence="1">Multi-pass membrane protein</topology>
    </subcellularLocation>
</comment>
<evidence type="ECO:0000256" key="3">
    <source>
        <dbReference type="ARBA" id="ARBA00022692"/>
    </source>
</evidence>
<evidence type="ECO:0000259" key="7">
    <source>
        <dbReference type="Pfam" id="PF12823"/>
    </source>
</evidence>
<evidence type="ECO:0000256" key="2">
    <source>
        <dbReference type="ARBA" id="ARBA00022475"/>
    </source>
</evidence>
<dbReference type="Pfam" id="PF12823">
    <property type="entry name" value="DUF3817"/>
    <property type="match status" value="1"/>
</dbReference>
<dbReference type="AlphaFoldDB" id="A0A2T2YGG9"/>
<feature type="transmembrane region" description="Helical" evidence="6">
    <location>
        <begin position="41"/>
        <end position="61"/>
    </location>
</feature>
<gene>
    <name evidence="8" type="ORF">AHMF7605_14420</name>
</gene>
<evidence type="ECO:0000313" key="9">
    <source>
        <dbReference type="Proteomes" id="UP000240357"/>
    </source>
</evidence>
<feature type="domain" description="DUF3817" evidence="7">
    <location>
        <begin position="5"/>
        <end position="92"/>
    </location>
</feature>
<dbReference type="PANTHER" id="PTHR40077">
    <property type="entry name" value="MEMBRANE PROTEIN-RELATED"/>
    <property type="match status" value="1"/>
</dbReference>
<name>A0A2T2YGG9_9BACT</name>
<dbReference type="InterPro" id="IPR023845">
    <property type="entry name" value="DUF3817_TM"/>
</dbReference>
<keyword evidence="5 6" id="KW-0472">Membrane</keyword>
<dbReference type="EMBL" id="PYFT01000001">
    <property type="protein sequence ID" value="PSR54616.1"/>
    <property type="molecule type" value="Genomic_DNA"/>
</dbReference>
<organism evidence="8 9">
    <name type="scientific">Adhaeribacter arboris</name>
    <dbReference type="NCBI Taxonomy" id="2072846"/>
    <lineage>
        <taxon>Bacteria</taxon>
        <taxon>Pseudomonadati</taxon>
        <taxon>Bacteroidota</taxon>
        <taxon>Cytophagia</taxon>
        <taxon>Cytophagales</taxon>
        <taxon>Hymenobacteraceae</taxon>
        <taxon>Adhaeribacter</taxon>
    </lineage>
</organism>
<proteinExistence type="predicted"/>
<keyword evidence="2" id="KW-1003">Cell membrane</keyword>
<protein>
    <recommendedName>
        <fullName evidence="7">DUF3817 domain-containing protein</fullName>
    </recommendedName>
</protein>
<dbReference type="OrthoDB" id="1121311at2"/>
<feature type="transmembrane region" description="Helical" evidence="6">
    <location>
        <begin position="12"/>
        <end position="29"/>
    </location>
</feature>
<keyword evidence="9" id="KW-1185">Reference proteome</keyword>